<keyword evidence="3" id="KW-1185">Reference proteome</keyword>
<dbReference type="EMBL" id="BOOO01000002">
    <property type="protein sequence ID" value="GII27171.1"/>
    <property type="molecule type" value="Genomic_DNA"/>
</dbReference>
<evidence type="ECO:0000259" key="1">
    <source>
        <dbReference type="Pfam" id="PF04069"/>
    </source>
</evidence>
<feature type="domain" description="ABC-type glycine betaine transport system substrate-binding" evidence="1">
    <location>
        <begin position="36"/>
        <end position="303"/>
    </location>
</feature>
<dbReference type="AlphaFoldDB" id="A0A8J3X4L0"/>
<dbReference type="Gene3D" id="3.10.105.10">
    <property type="entry name" value="Dipeptide-binding Protein, Domain 3"/>
    <property type="match status" value="1"/>
</dbReference>
<dbReference type="SUPFAM" id="SSF53850">
    <property type="entry name" value="Periplasmic binding protein-like II"/>
    <property type="match status" value="1"/>
</dbReference>
<dbReference type="RefSeq" id="WP_203951242.1">
    <property type="nucleotide sequence ID" value="NZ_BOOO01000002.1"/>
</dbReference>
<proteinExistence type="predicted"/>
<gene>
    <name evidence="2" type="ORF">Pmi06nite_06130</name>
</gene>
<dbReference type="Pfam" id="PF04069">
    <property type="entry name" value="OpuAC"/>
    <property type="match status" value="1"/>
</dbReference>
<sequence length="315" mass="34814">MRVRLLAGVLTIALAMTGCSGSSENAGGPSAGASGTVRLAINPWIGYEASAAVVEYLLVHQLGYKVERVESAEAESWKGFENGKVDAILENWAHPELKKEYIDEKKVALTAGEDGNKGVIGWYVPEWMVKQYPDITDYHKLVTYKSLFQTEKSGNLGQFLAGDPSYVTNDDALIKNLNLPYKVVYAGSEDALIKAAQDADKNKKPLLMYFYEPQWLFSQLKLVKINLPPYSIGCDANPAKVACDYPPYLLDKIVSKKFAAEGGKAYELIKNFVWTNDDQNAVAYDMAVGKLSAQAAAQKWVEQNKIVWQDWIPAA</sequence>
<dbReference type="Gene3D" id="3.40.190.100">
    <property type="entry name" value="Glycine betaine-binding periplasmic protein, domain 2"/>
    <property type="match status" value="1"/>
</dbReference>
<reference evidence="2 3" key="1">
    <citation type="submission" date="2021-01" db="EMBL/GenBank/DDBJ databases">
        <title>Whole genome shotgun sequence of Planotetraspora mira NBRC 15435.</title>
        <authorList>
            <person name="Komaki H."/>
            <person name="Tamura T."/>
        </authorList>
    </citation>
    <scope>NUCLEOTIDE SEQUENCE [LARGE SCALE GENOMIC DNA]</scope>
    <source>
        <strain evidence="2 3">NBRC 15435</strain>
    </source>
</reference>
<accession>A0A8J3X4L0</accession>
<name>A0A8J3X4L0_9ACTN</name>
<dbReference type="CDD" id="cd13643">
    <property type="entry name" value="PBP2_BCP_2"/>
    <property type="match status" value="1"/>
</dbReference>
<organism evidence="2 3">
    <name type="scientific">Planotetraspora mira</name>
    <dbReference type="NCBI Taxonomy" id="58121"/>
    <lineage>
        <taxon>Bacteria</taxon>
        <taxon>Bacillati</taxon>
        <taxon>Actinomycetota</taxon>
        <taxon>Actinomycetes</taxon>
        <taxon>Streptosporangiales</taxon>
        <taxon>Streptosporangiaceae</taxon>
        <taxon>Planotetraspora</taxon>
    </lineage>
</organism>
<dbReference type="Gene3D" id="3.40.190.10">
    <property type="entry name" value="Periplasmic binding protein-like II"/>
    <property type="match status" value="1"/>
</dbReference>
<evidence type="ECO:0000313" key="2">
    <source>
        <dbReference type="EMBL" id="GII27171.1"/>
    </source>
</evidence>
<evidence type="ECO:0000313" key="3">
    <source>
        <dbReference type="Proteomes" id="UP000650628"/>
    </source>
</evidence>
<dbReference type="PROSITE" id="PS51257">
    <property type="entry name" value="PROKAR_LIPOPROTEIN"/>
    <property type="match status" value="1"/>
</dbReference>
<dbReference type="Proteomes" id="UP000650628">
    <property type="component" value="Unassembled WGS sequence"/>
</dbReference>
<dbReference type="GO" id="GO:0022857">
    <property type="term" value="F:transmembrane transporter activity"/>
    <property type="evidence" value="ECO:0007669"/>
    <property type="project" value="InterPro"/>
</dbReference>
<dbReference type="GO" id="GO:0043190">
    <property type="term" value="C:ATP-binding cassette (ABC) transporter complex"/>
    <property type="evidence" value="ECO:0007669"/>
    <property type="project" value="InterPro"/>
</dbReference>
<protein>
    <submittedName>
        <fullName evidence="2">Glycine/betaine-binding protein</fullName>
    </submittedName>
</protein>
<comment type="caution">
    <text evidence="2">The sequence shown here is derived from an EMBL/GenBank/DDBJ whole genome shotgun (WGS) entry which is preliminary data.</text>
</comment>
<dbReference type="InterPro" id="IPR007210">
    <property type="entry name" value="ABC_Gly_betaine_transp_sub-bd"/>
</dbReference>